<reference evidence="2 3" key="1">
    <citation type="journal article" date="2019" name="Plant Biotechnol. J.">
        <title>The red bayberry genome and genetic basis of sex determination.</title>
        <authorList>
            <person name="Jia H.M."/>
            <person name="Jia H.J."/>
            <person name="Cai Q.L."/>
            <person name="Wang Y."/>
            <person name="Zhao H.B."/>
            <person name="Yang W.F."/>
            <person name="Wang G.Y."/>
            <person name="Li Y.H."/>
            <person name="Zhan D.L."/>
            <person name="Shen Y.T."/>
            <person name="Niu Q.F."/>
            <person name="Chang L."/>
            <person name="Qiu J."/>
            <person name="Zhao L."/>
            <person name="Xie H.B."/>
            <person name="Fu W.Y."/>
            <person name="Jin J."/>
            <person name="Li X.W."/>
            <person name="Jiao Y."/>
            <person name="Zhou C.C."/>
            <person name="Tu T."/>
            <person name="Chai C.Y."/>
            <person name="Gao J.L."/>
            <person name="Fan L.J."/>
            <person name="van de Weg E."/>
            <person name="Wang J.Y."/>
            <person name="Gao Z.S."/>
        </authorList>
    </citation>
    <scope>NUCLEOTIDE SEQUENCE [LARGE SCALE GENOMIC DNA]</scope>
    <source>
        <tissue evidence="2">Leaves</tissue>
    </source>
</reference>
<dbReference type="OrthoDB" id="1854918at2759"/>
<comment type="caution">
    <text evidence="2">The sequence shown here is derived from an EMBL/GenBank/DDBJ whole genome shotgun (WGS) entry which is preliminary data.</text>
</comment>
<organism evidence="2 3">
    <name type="scientific">Morella rubra</name>
    <name type="common">Chinese bayberry</name>
    <dbReference type="NCBI Taxonomy" id="262757"/>
    <lineage>
        <taxon>Eukaryota</taxon>
        <taxon>Viridiplantae</taxon>
        <taxon>Streptophyta</taxon>
        <taxon>Embryophyta</taxon>
        <taxon>Tracheophyta</taxon>
        <taxon>Spermatophyta</taxon>
        <taxon>Magnoliopsida</taxon>
        <taxon>eudicotyledons</taxon>
        <taxon>Gunneridae</taxon>
        <taxon>Pentapetalae</taxon>
        <taxon>rosids</taxon>
        <taxon>fabids</taxon>
        <taxon>Fagales</taxon>
        <taxon>Myricaceae</taxon>
        <taxon>Morella</taxon>
    </lineage>
</organism>
<feature type="transmembrane region" description="Helical" evidence="1">
    <location>
        <begin position="17"/>
        <end position="35"/>
    </location>
</feature>
<protein>
    <submittedName>
        <fullName evidence="2">Uncharacterized protein</fullName>
    </submittedName>
</protein>
<evidence type="ECO:0000313" key="3">
    <source>
        <dbReference type="Proteomes" id="UP000516437"/>
    </source>
</evidence>
<name>A0A6A1VWN2_9ROSI</name>
<accession>A0A6A1VWN2</accession>
<dbReference type="EMBL" id="RXIC02000022">
    <property type="protein sequence ID" value="KAB1216476.1"/>
    <property type="molecule type" value="Genomic_DNA"/>
</dbReference>
<gene>
    <name evidence="2" type="ORF">CJ030_MR4G018571</name>
</gene>
<keyword evidence="1" id="KW-0812">Transmembrane</keyword>
<evidence type="ECO:0000313" key="2">
    <source>
        <dbReference type="EMBL" id="KAB1216476.1"/>
    </source>
</evidence>
<sequence>MTGEEIAGPAGPKVLRMLYFVGAGFLSVAAINKWLELERKALLQKPEENQLPDNSAKAVQKAID</sequence>
<proteinExistence type="predicted"/>
<dbReference type="AlphaFoldDB" id="A0A6A1VWN2"/>
<evidence type="ECO:0000256" key="1">
    <source>
        <dbReference type="SAM" id="Phobius"/>
    </source>
</evidence>
<keyword evidence="3" id="KW-1185">Reference proteome</keyword>
<keyword evidence="1" id="KW-1133">Transmembrane helix</keyword>
<keyword evidence="1" id="KW-0472">Membrane</keyword>
<dbReference type="Proteomes" id="UP000516437">
    <property type="component" value="Chromosome 4"/>
</dbReference>